<comment type="caution">
    <text evidence="2">The sequence shown here is derived from an EMBL/GenBank/DDBJ whole genome shotgun (WGS) entry which is preliminary data.</text>
</comment>
<evidence type="ECO:0000313" key="2">
    <source>
        <dbReference type="EMBL" id="MDO7849656.1"/>
    </source>
</evidence>
<dbReference type="SUPFAM" id="SSF49464">
    <property type="entry name" value="Carboxypeptidase regulatory domain-like"/>
    <property type="match status" value="1"/>
</dbReference>
<proteinExistence type="predicted"/>
<name>A0ABT9AIG0_9BACT</name>
<dbReference type="EMBL" id="JAUQSX010000019">
    <property type="protein sequence ID" value="MDO7849656.1"/>
    <property type="molecule type" value="Genomic_DNA"/>
</dbReference>
<feature type="signal peptide" evidence="1">
    <location>
        <begin position="1"/>
        <end position="27"/>
    </location>
</feature>
<protein>
    <submittedName>
        <fullName evidence="2">Carboxypeptidase-like regulatory domain-containing protein</fullName>
    </submittedName>
</protein>
<accession>A0ABT9AIG0</accession>
<sequence>MQHAAHLRFSTVVVAIALLLTSLPGRAQLAYNHTPQPAETAVDSDPEVGKPAVKPAMKMVHGVIQNERGALPGATVWLQGSRTIAVTNAEGEFELQVPADAQTVQLICGYGGLPDQTLTLAPVQAMGSIYLLKTKNATMAQAAQ</sequence>
<dbReference type="RefSeq" id="WP_305014321.1">
    <property type="nucleotide sequence ID" value="NZ_JAUQSX010000019.1"/>
</dbReference>
<evidence type="ECO:0000256" key="1">
    <source>
        <dbReference type="SAM" id="SignalP"/>
    </source>
</evidence>
<dbReference type="InterPro" id="IPR008969">
    <property type="entry name" value="CarboxyPept-like_regulatory"/>
</dbReference>
<dbReference type="Pfam" id="PF13715">
    <property type="entry name" value="CarbopepD_reg_2"/>
    <property type="match status" value="1"/>
</dbReference>
<dbReference type="Proteomes" id="UP001167796">
    <property type="component" value="Unassembled WGS sequence"/>
</dbReference>
<evidence type="ECO:0000313" key="3">
    <source>
        <dbReference type="Proteomes" id="UP001167796"/>
    </source>
</evidence>
<keyword evidence="1" id="KW-0732">Signal</keyword>
<keyword evidence="3" id="KW-1185">Reference proteome</keyword>
<gene>
    <name evidence="2" type="ORF">Q5H92_25055</name>
</gene>
<organism evidence="2 3">
    <name type="scientific">Hymenobacter mellowenesis</name>
    <dbReference type="NCBI Taxonomy" id="3063995"/>
    <lineage>
        <taxon>Bacteria</taxon>
        <taxon>Pseudomonadati</taxon>
        <taxon>Bacteroidota</taxon>
        <taxon>Cytophagia</taxon>
        <taxon>Cytophagales</taxon>
        <taxon>Hymenobacteraceae</taxon>
        <taxon>Hymenobacter</taxon>
    </lineage>
</organism>
<reference evidence="2" key="1">
    <citation type="submission" date="2023-07" db="EMBL/GenBank/DDBJ databases">
        <authorList>
            <person name="Kim M.K."/>
        </authorList>
    </citation>
    <scope>NUCLEOTIDE SEQUENCE</scope>
    <source>
        <strain evidence="2">M29</strain>
    </source>
</reference>
<feature type="chain" id="PRO_5045842011" evidence="1">
    <location>
        <begin position="28"/>
        <end position="144"/>
    </location>
</feature>